<gene>
    <name evidence="2" type="ORF">AWN73_05490</name>
</gene>
<comment type="caution">
    <text evidence="2">The sequence shown here is derived from an EMBL/GenBank/DDBJ whole genome shotgun (WGS) entry which is preliminary data.</text>
</comment>
<dbReference type="Gene3D" id="2.170.120.30">
    <property type="match status" value="2"/>
</dbReference>
<dbReference type="AlphaFoldDB" id="A0A2S7F5X7"/>
<dbReference type="PANTHER" id="PTHR37804">
    <property type="entry name" value="CDAA REGULATORY PROTEIN CDAR"/>
    <property type="match status" value="1"/>
</dbReference>
<feature type="transmembrane region" description="Helical" evidence="1">
    <location>
        <begin position="12"/>
        <end position="28"/>
    </location>
</feature>
<dbReference type="PANTHER" id="PTHR37804:SF1">
    <property type="entry name" value="CDAA REGULATORY PROTEIN CDAR"/>
    <property type="match status" value="1"/>
</dbReference>
<evidence type="ECO:0000256" key="1">
    <source>
        <dbReference type="SAM" id="Phobius"/>
    </source>
</evidence>
<evidence type="ECO:0000313" key="3">
    <source>
        <dbReference type="Proteomes" id="UP000238081"/>
    </source>
</evidence>
<dbReference type="EMBL" id="LRDH01000151">
    <property type="protein sequence ID" value="PPV12282.1"/>
    <property type="molecule type" value="Genomic_DNA"/>
</dbReference>
<keyword evidence="1" id="KW-1133">Transmembrane helix</keyword>
<name>A0A2S7F5X7_CLOBU</name>
<sequence length="419" mass="45459">MDKIKNKNKTLIPKLISLLLSLGLWIYISNVENPMRTYEVRNIPVELVNLDSLKNSKFAVSGNQNFTVDLKLEGPSTDIAKVKPEDFKIVADMSTYALKVGENSVPVQIITYPENIIIKNNGFLGIKVNLEELVTKNFSIQSKVKLNYKDNIYEMSKKIAPDTVTVEGANSNVGRISSAIIVGEENGISGNFQKSFDIKLIDSNGAEVTGVTSSIDTAKLSVEVSKGKSVPINLKTTGELKAGLELKGYELSSNYVNITGVGDALSKVQSIDTESVDISKLEKTGELNVKLIVPDGVTVASGNEYVKVNVILQAKENKPVENVTEENVSKNLSIAVHYNNLKDGLLLESSSEKVNVTISGLKSELDKITEGSLKASVDLSSTTEEGSYSYKPEVSFNSPTTATVSTIENVDVVVKKKVE</sequence>
<dbReference type="RefSeq" id="WP_043665009.1">
    <property type="nucleotide sequence ID" value="NZ_JSEG01000014.1"/>
</dbReference>
<dbReference type="Pfam" id="PF07949">
    <property type="entry name" value="YbbR"/>
    <property type="match status" value="3"/>
</dbReference>
<evidence type="ECO:0008006" key="4">
    <source>
        <dbReference type="Google" id="ProtNLM"/>
    </source>
</evidence>
<reference evidence="2 3" key="1">
    <citation type="submission" date="2016-01" db="EMBL/GenBank/DDBJ databases">
        <title>Characterization of the Clostridium difficile lineages that are prevalent in Hong Kong and China.</title>
        <authorList>
            <person name="Kwok J.S.-L."/>
            <person name="Lam W.-Y."/>
            <person name="Ip M."/>
            <person name="Chan T.-F."/>
            <person name="Hawkey P.M."/>
            <person name="Tsui S.K.-W."/>
        </authorList>
    </citation>
    <scope>NUCLEOTIDE SEQUENCE [LARGE SCALE GENOMIC DNA]</scope>
    <source>
        <strain evidence="2 3">300064</strain>
    </source>
</reference>
<dbReference type="Gene3D" id="2.170.120.40">
    <property type="entry name" value="YbbR-like domain"/>
    <property type="match status" value="2"/>
</dbReference>
<keyword evidence="1" id="KW-0812">Transmembrane</keyword>
<dbReference type="InterPro" id="IPR053154">
    <property type="entry name" value="c-di-AMP_regulator"/>
</dbReference>
<organism evidence="2 3">
    <name type="scientific">Clostridium butyricum</name>
    <dbReference type="NCBI Taxonomy" id="1492"/>
    <lineage>
        <taxon>Bacteria</taxon>
        <taxon>Bacillati</taxon>
        <taxon>Bacillota</taxon>
        <taxon>Clostridia</taxon>
        <taxon>Eubacteriales</taxon>
        <taxon>Clostridiaceae</taxon>
        <taxon>Clostridium</taxon>
    </lineage>
</organism>
<dbReference type="Proteomes" id="UP000238081">
    <property type="component" value="Unassembled WGS sequence"/>
</dbReference>
<keyword evidence="1" id="KW-0472">Membrane</keyword>
<proteinExistence type="predicted"/>
<accession>A0A2S7F5X7</accession>
<evidence type="ECO:0000313" key="2">
    <source>
        <dbReference type="EMBL" id="PPV12282.1"/>
    </source>
</evidence>
<protein>
    <recommendedName>
        <fullName evidence="4">YbbR-like protein</fullName>
    </recommendedName>
</protein>
<dbReference type="InterPro" id="IPR012505">
    <property type="entry name" value="YbbR"/>
</dbReference>